<reference evidence="1 2" key="1">
    <citation type="submission" date="2017-02" db="EMBL/GenBank/DDBJ databases">
        <authorList>
            <person name="Peterson S.W."/>
        </authorList>
    </citation>
    <scope>NUCLEOTIDE SEQUENCE [LARGE SCALE GENOMIC DNA]</scope>
    <source>
        <strain evidence="1 2">B Ar 00.02</strain>
    </source>
</reference>
<protein>
    <recommendedName>
        <fullName evidence="3">N-acetyltransferase domain-containing protein</fullName>
    </recommendedName>
</protein>
<dbReference type="AlphaFoldDB" id="A0A1R4G8E9"/>
<name>A0A1R4G8E9_9MICC</name>
<proteinExistence type="predicted"/>
<gene>
    <name evidence="1" type="ORF">FM101_08585</name>
</gene>
<organism evidence="1 2">
    <name type="scientific">Arthrobacter rhombi</name>
    <dbReference type="NCBI Taxonomy" id="71253"/>
    <lineage>
        <taxon>Bacteria</taxon>
        <taxon>Bacillati</taxon>
        <taxon>Actinomycetota</taxon>
        <taxon>Actinomycetes</taxon>
        <taxon>Micrococcales</taxon>
        <taxon>Micrococcaceae</taxon>
        <taxon>Arthrobacter</taxon>
    </lineage>
</organism>
<accession>A0A1R4G8E9</accession>
<dbReference type="Proteomes" id="UP000195913">
    <property type="component" value="Unassembled WGS sequence"/>
</dbReference>
<sequence>MHVVRATISPDNHASSSLVEAYGFKEVGEQWDDEDGLEIIFEVEANFAS</sequence>
<evidence type="ECO:0008006" key="3">
    <source>
        <dbReference type="Google" id="ProtNLM"/>
    </source>
</evidence>
<keyword evidence="2" id="KW-1185">Reference proteome</keyword>
<evidence type="ECO:0000313" key="1">
    <source>
        <dbReference type="EMBL" id="SJM64436.1"/>
    </source>
</evidence>
<evidence type="ECO:0000313" key="2">
    <source>
        <dbReference type="Proteomes" id="UP000195913"/>
    </source>
</evidence>
<dbReference type="EMBL" id="FUHW01000030">
    <property type="protein sequence ID" value="SJM64436.1"/>
    <property type="molecule type" value="Genomic_DNA"/>
</dbReference>